<accession>A0AAN5C4N7</accession>
<evidence type="ECO:0000256" key="3">
    <source>
        <dbReference type="ARBA" id="ARBA00022771"/>
    </source>
</evidence>
<evidence type="ECO:0000313" key="9">
    <source>
        <dbReference type="Proteomes" id="UP001165205"/>
    </source>
</evidence>
<keyword evidence="4" id="KW-0862">Zinc</keyword>
<dbReference type="PANTHER" id="PTHR23235:SF120">
    <property type="entry name" value="KRUPPEL-LIKE FACTOR 15"/>
    <property type="match status" value="1"/>
</dbReference>
<feature type="compositionally biased region" description="Polar residues" evidence="6">
    <location>
        <begin position="123"/>
        <end position="150"/>
    </location>
</feature>
<dbReference type="PROSITE" id="PS00028">
    <property type="entry name" value="ZINC_FINGER_C2H2_1"/>
    <property type="match status" value="1"/>
</dbReference>
<dbReference type="SUPFAM" id="SSF57667">
    <property type="entry name" value="beta-beta-alpha zinc fingers"/>
    <property type="match status" value="1"/>
</dbReference>
<feature type="compositionally biased region" description="Basic and acidic residues" evidence="6">
    <location>
        <begin position="309"/>
        <end position="318"/>
    </location>
</feature>
<dbReference type="PANTHER" id="PTHR23235">
    <property type="entry name" value="KRUEPPEL-LIKE TRANSCRIPTION FACTOR"/>
    <property type="match status" value="1"/>
</dbReference>
<feature type="domain" description="C2H2-type" evidence="7">
    <location>
        <begin position="225"/>
        <end position="254"/>
    </location>
</feature>
<protein>
    <submittedName>
        <fullName evidence="8">Unnamed protein product</fullName>
    </submittedName>
</protein>
<dbReference type="InterPro" id="IPR036236">
    <property type="entry name" value="Znf_C2H2_sf"/>
</dbReference>
<evidence type="ECO:0000256" key="2">
    <source>
        <dbReference type="ARBA" id="ARBA00022737"/>
    </source>
</evidence>
<dbReference type="EMBL" id="BSYA01000250">
    <property type="protein sequence ID" value="GMG37629.1"/>
    <property type="molecule type" value="Genomic_DNA"/>
</dbReference>
<evidence type="ECO:0000256" key="1">
    <source>
        <dbReference type="ARBA" id="ARBA00022723"/>
    </source>
</evidence>
<dbReference type="InterPro" id="IPR013087">
    <property type="entry name" value="Znf_C2H2_type"/>
</dbReference>
<feature type="region of interest" description="Disordered" evidence="6">
    <location>
        <begin position="279"/>
        <end position="345"/>
    </location>
</feature>
<evidence type="ECO:0000256" key="4">
    <source>
        <dbReference type="ARBA" id="ARBA00022833"/>
    </source>
</evidence>
<keyword evidence="3 5" id="KW-0863">Zinc-finger</keyword>
<proteinExistence type="predicted"/>
<evidence type="ECO:0000313" key="8">
    <source>
        <dbReference type="EMBL" id="GMG37629.1"/>
    </source>
</evidence>
<dbReference type="Gene3D" id="3.30.160.60">
    <property type="entry name" value="Classic Zinc Finger"/>
    <property type="match status" value="1"/>
</dbReference>
<evidence type="ECO:0000256" key="5">
    <source>
        <dbReference type="PROSITE-ProRule" id="PRU00042"/>
    </source>
</evidence>
<gene>
    <name evidence="8" type="ORF">Aory04_001245300</name>
</gene>
<dbReference type="FunFam" id="3.30.160.60:FF:000072">
    <property type="entry name" value="zinc finger protein 143 isoform X1"/>
    <property type="match status" value="1"/>
</dbReference>
<dbReference type="GO" id="GO:0008270">
    <property type="term" value="F:zinc ion binding"/>
    <property type="evidence" value="ECO:0007669"/>
    <property type="project" value="UniProtKB-KW"/>
</dbReference>
<keyword evidence="1" id="KW-0479">Metal-binding</keyword>
<dbReference type="Proteomes" id="UP001165205">
    <property type="component" value="Unassembled WGS sequence"/>
</dbReference>
<comment type="caution">
    <text evidence="8">The sequence shown here is derived from an EMBL/GenBank/DDBJ whole genome shotgun (WGS) entry which is preliminary data.</text>
</comment>
<keyword evidence="2" id="KW-0677">Repeat</keyword>
<evidence type="ECO:0000259" key="7">
    <source>
        <dbReference type="PROSITE" id="PS50157"/>
    </source>
</evidence>
<dbReference type="GO" id="GO:0000981">
    <property type="term" value="F:DNA-binding transcription factor activity, RNA polymerase II-specific"/>
    <property type="evidence" value="ECO:0007669"/>
    <property type="project" value="UniProtKB-ARBA"/>
</dbReference>
<sequence>METAEPVSYEFPGHTIGAVAPRRMMTSNLGHNFPFYATPAASFPLPFHQSSSTAYGFGHALNHHHHNHHQPSYPQFFVASHESINSQPMRLSSEPPPVQSIPDIRPAKNAVNRVSRDPLVKNDPSSNTQQTPMARSSTHGAAAQSKSPSVSEIEFTTEVDILMKAIQSRNSVQPPNTQSLPPLQQLTHRGCHGYPQTFSLHPSGNTRCNMMAEEVQSRSGKKRKYVCTLPHCGKSFAQKTHLDIHTRAHTGDKPFVSDPMSPQDRKLWEYFATLYKNSNKGIKGRGKDRRISPTSRSGPGKRHQTLGNNDDKLQRPIYEESSVYTGGSSSDEEDAEAYYIDRQNH</sequence>
<evidence type="ECO:0000256" key="6">
    <source>
        <dbReference type="SAM" id="MobiDB-lite"/>
    </source>
</evidence>
<reference evidence="8" key="1">
    <citation type="submission" date="2023-04" db="EMBL/GenBank/DDBJ databases">
        <title>Aspergillus oryzae NBRC 4228.</title>
        <authorList>
            <person name="Ichikawa N."/>
            <person name="Sato H."/>
            <person name="Tonouchi N."/>
        </authorList>
    </citation>
    <scope>NUCLEOTIDE SEQUENCE</scope>
    <source>
        <strain evidence="8">NBRC 4228</strain>
    </source>
</reference>
<feature type="region of interest" description="Disordered" evidence="6">
    <location>
        <begin position="87"/>
        <end position="151"/>
    </location>
</feature>
<dbReference type="AlphaFoldDB" id="A0AAN5C4N7"/>
<organism evidence="8 9">
    <name type="scientific">Aspergillus oryzae</name>
    <name type="common">Yellow koji mold</name>
    <dbReference type="NCBI Taxonomy" id="5062"/>
    <lineage>
        <taxon>Eukaryota</taxon>
        <taxon>Fungi</taxon>
        <taxon>Dikarya</taxon>
        <taxon>Ascomycota</taxon>
        <taxon>Pezizomycotina</taxon>
        <taxon>Eurotiomycetes</taxon>
        <taxon>Eurotiomycetidae</taxon>
        <taxon>Eurotiales</taxon>
        <taxon>Aspergillaceae</taxon>
        <taxon>Aspergillus</taxon>
        <taxon>Aspergillus subgen. Circumdati</taxon>
    </lineage>
</organism>
<name>A0AAN5C4N7_ASPOZ</name>
<dbReference type="PROSITE" id="PS50157">
    <property type="entry name" value="ZINC_FINGER_C2H2_2"/>
    <property type="match status" value="1"/>
</dbReference>
<dbReference type="GO" id="GO:0000978">
    <property type="term" value="F:RNA polymerase II cis-regulatory region sequence-specific DNA binding"/>
    <property type="evidence" value="ECO:0007669"/>
    <property type="project" value="TreeGrafter"/>
</dbReference>